<dbReference type="OrthoDB" id="129606at2759"/>
<dbReference type="AlphaFoldDB" id="A0A976IBT3"/>
<feature type="compositionally biased region" description="Low complexity" evidence="1">
    <location>
        <begin position="85"/>
        <end position="104"/>
    </location>
</feature>
<accession>A0A976IBT3</accession>
<keyword evidence="2" id="KW-0732">Signal</keyword>
<comment type="caution">
    <text evidence="3">The sequence shown here is derived from an EMBL/GenBank/DDBJ whole genome shotgun (WGS) entry which is preliminary data.</text>
</comment>
<feature type="compositionally biased region" description="Polar residues" evidence="1">
    <location>
        <begin position="288"/>
        <end position="297"/>
    </location>
</feature>
<dbReference type="GeneID" id="94349276"/>
<name>A0A976IBT3_BRELC</name>
<reference evidence="3 4" key="1">
    <citation type="journal article" date="2021" name="Genome Biol.">
        <title>AFLAP: assembly-free linkage analysis pipeline using k-mers from genome sequencing data.</title>
        <authorList>
            <person name="Fletcher K."/>
            <person name="Zhang L."/>
            <person name="Gil J."/>
            <person name="Han R."/>
            <person name="Cavanaugh K."/>
            <person name="Michelmore R."/>
        </authorList>
    </citation>
    <scope>NUCLEOTIDE SEQUENCE [LARGE SCALE GENOMIC DNA]</scope>
    <source>
        <strain evidence="3 4">SF5</strain>
    </source>
</reference>
<evidence type="ECO:0000313" key="4">
    <source>
        <dbReference type="Proteomes" id="UP000294530"/>
    </source>
</evidence>
<evidence type="ECO:0000256" key="2">
    <source>
        <dbReference type="SAM" id="SignalP"/>
    </source>
</evidence>
<dbReference type="RefSeq" id="XP_067815797.1">
    <property type="nucleotide sequence ID" value="XM_067963605.1"/>
</dbReference>
<evidence type="ECO:0000313" key="3">
    <source>
        <dbReference type="EMBL" id="TDH66298.1"/>
    </source>
</evidence>
<evidence type="ECO:0000256" key="1">
    <source>
        <dbReference type="SAM" id="MobiDB-lite"/>
    </source>
</evidence>
<gene>
    <name evidence="3" type="ORF">CCR75_005524</name>
</gene>
<dbReference type="Proteomes" id="UP000294530">
    <property type="component" value="Unassembled WGS sequence"/>
</dbReference>
<proteinExistence type="predicted"/>
<dbReference type="KEGG" id="blac:94349276"/>
<feature type="compositionally biased region" description="Acidic residues" evidence="1">
    <location>
        <begin position="69"/>
        <end position="79"/>
    </location>
</feature>
<feature type="compositionally biased region" description="Polar residues" evidence="1">
    <location>
        <begin position="131"/>
        <end position="159"/>
    </location>
</feature>
<feature type="compositionally biased region" description="Basic and acidic residues" evidence="1">
    <location>
        <begin position="202"/>
        <end position="227"/>
    </location>
</feature>
<protein>
    <recommendedName>
        <fullName evidence="5">RxLR effector protein</fullName>
    </recommendedName>
</protein>
<evidence type="ECO:0008006" key="5">
    <source>
        <dbReference type="Google" id="ProtNLM"/>
    </source>
</evidence>
<keyword evidence="4" id="KW-1185">Reference proteome</keyword>
<feature type="compositionally biased region" description="Acidic residues" evidence="1">
    <location>
        <begin position="261"/>
        <end position="272"/>
    </location>
</feature>
<feature type="region of interest" description="Disordered" evidence="1">
    <location>
        <begin position="69"/>
        <end position="311"/>
    </location>
</feature>
<organism evidence="3 4">
    <name type="scientific">Bremia lactucae</name>
    <name type="common">Lettuce downy mildew</name>
    <dbReference type="NCBI Taxonomy" id="4779"/>
    <lineage>
        <taxon>Eukaryota</taxon>
        <taxon>Sar</taxon>
        <taxon>Stramenopiles</taxon>
        <taxon>Oomycota</taxon>
        <taxon>Peronosporomycetes</taxon>
        <taxon>Peronosporales</taxon>
        <taxon>Peronosporaceae</taxon>
        <taxon>Bremia</taxon>
    </lineage>
</organism>
<dbReference type="EMBL" id="SHOA02000018">
    <property type="protein sequence ID" value="TDH66298.1"/>
    <property type="molecule type" value="Genomic_DNA"/>
</dbReference>
<feature type="chain" id="PRO_5036962718" description="RxLR effector protein" evidence="2">
    <location>
        <begin position="26"/>
        <end position="311"/>
    </location>
</feature>
<sequence length="311" mass="32762">MIGHFKKGLFVAAAVAVALATSVEGYTGAASYEAKRMLRQQTQAIAEESVADDECGSLEMAEIDDPECGSLEMAEEDNDNKDNNDNTNENKNNYSSGNNGNNGNFWTPPDNGNNGNSGNYWTPPDGKKNLHTGQEGTPSGQDTKGNTVIQTDDTVSNEAETIDAECGSLDMAEEDNGNEGGNQKSKNPSTESNLNGGGNAGEKQESNKDEKKDGNTNTKEENKESNNGDKNTLQQDIGGDEAGKAGPYGDGVEPECGSLDMAEDNDECDSLEMAEVGQEGKSDAVFTGSKSNLSFSPYQGEVNVGTVSPPP</sequence>
<feature type="signal peptide" evidence="2">
    <location>
        <begin position="1"/>
        <end position="25"/>
    </location>
</feature>
<feature type="compositionally biased region" description="Polar residues" evidence="1">
    <location>
        <begin position="181"/>
        <end position="194"/>
    </location>
</feature>